<dbReference type="GO" id="GO:0016020">
    <property type="term" value="C:membrane"/>
    <property type="evidence" value="ECO:0007669"/>
    <property type="project" value="InterPro"/>
</dbReference>
<feature type="region of interest" description="Disordered" evidence="4">
    <location>
        <begin position="1105"/>
        <end position="1149"/>
    </location>
</feature>
<dbReference type="Gene3D" id="2.60.40.1170">
    <property type="entry name" value="Mu homology domain, subdomain B"/>
    <property type="match status" value="1"/>
</dbReference>
<feature type="region of interest" description="Disordered" evidence="4">
    <location>
        <begin position="1262"/>
        <end position="1317"/>
    </location>
</feature>
<feature type="compositionally biased region" description="Low complexity" evidence="4">
    <location>
        <begin position="862"/>
        <end position="872"/>
    </location>
</feature>
<feature type="compositionally biased region" description="Polar residues" evidence="4">
    <location>
        <begin position="695"/>
        <end position="709"/>
    </location>
</feature>
<dbReference type="EMBL" id="FOBB01000004">
    <property type="protein sequence ID" value="SEM31049.1"/>
    <property type="molecule type" value="Genomic_DNA"/>
</dbReference>
<proteinExistence type="predicted"/>
<name>A0A1H7XDE2_9BACT</name>
<dbReference type="Gene3D" id="2.60.40.2030">
    <property type="match status" value="4"/>
</dbReference>
<reference evidence="6 7" key="1">
    <citation type="submission" date="2016-10" db="EMBL/GenBank/DDBJ databases">
        <authorList>
            <person name="de Groot N.N."/>
        </authorList>
    </citation>
    <scope>NUCLEOTIDE SEQUENCE [LARGE SCALE GENOMIC DNA]</scope>
    <source>
        <strain evidence="6 7">DSM 21039</strain>
    </source>
</reference>
<feature type="domain" description="Calx-beta" evidence="5">
    <location>
        <begin position="170"/>
        <end position="273"/>
    </location>
</feature>
<evidence type="ECO:0000313" key="7">
    <source>
        <dbReference type="Proteomes" id="UP000198984"/>
    </source>
</evidence>
<feature type="region of interest" description="Disordered" evidence="4">
    <location>
        <begin position="956"/>
        <end position="1002"/>
    </location>
</feature>
<evidence type="ECO:0000313" key="6">
    <source>
        <dbReference type="EMBL" id="SEM31049.1"/>
    </source>
</evidence>
<dbReference type="Pfam" id="PF03160">
    <property type="entry name" value="Calx-beta"/>
    <property type="match status" value="4"/>
</dbReference>
<feature type="compositionally biased region" description="Pro residues" evidence="4">
    <location>
        <begin position="973"/>
        <end position="991"/>
    </location>
</feature>
<dbReference type="InterPro" id="IPR026341">
    <property type="entry name" value="T9SS_type_B"/>
</dbReference>
<keyword evidence="3" id="KW-0106">Calcium</keyword>
<dbReference type="PANTHER" id="PTHR34819">
    <property type="entry name" value="LARGE CYSTEINE-RICH PERIPLASMIC PROTEIN OMCB"/>
    <property type="match status" value="1"/>
</dbReference>
<evidence type="ECO:0000256" key="3">
    <source>
        <dbReference type="ARBA" id="ARBA00022837"/>
    </source>
</evidence>
<feature type="region of interest" description="Disordered" evidence="4">
    <location>
        <begin position="659"/>
        <end position="709"/>
    </location>
</feature>
<evidence type="ECO:0000256" key="2">
    <source>
        <dbReference type="ARBA" id="ARBA00022737"/>
    </source>
</evidence>
<keyword evidence="1" id="KW-0732">Signal</keyword>
<dbReference type="SUPFAM" id="SSF141072">
    <property type="entry name" value="CalX-like"/>
    <property type="match status" value="4"/>
</dbReference>
<feature type="compositionally biased region" description="Polar residues" evidence="4">
    <location>
        <begin position="993"/>
        <end position="1002"/>
    </location>
</feature>
<gene>
    <name evidence="6" type="ORF">SAMN04488505_10419</name>
</gene>
<protein>
    <submittedName>
        <fullName evidence="6">Conserved repeat domain-containing protein/gliding motility-associated C-terminal domain-containing protein</fullName>
    </submittedName>
</protein>
<evidence type="ECO:0000256" key="1">
    <source>
        <dbReference type="ARBA" id="ARBA00022729"/>
    </source>
</evidence>
<feature type="compositionally biased region" description="Pro residues" evidence="4">
    <location>
        <begin position="675"/>
        <end position="693"/>
    </location>
</feature>
<feature type="domain" description="Calx-beta" evidence="5">
    <location>
        <begin position="47"/>
        <end position="150"/>
    </location>
</feature>
<organism evidence="6 7">
    <name type="scientific">Chitinophaga rupis</name>
    <dbReference type="NCBI Taxonomy" id="573321"/>
    <lineage>
        <taxon>Bacteria</taxon>
        <taxon>Pseudomonadati</taxon>
        <taxon>Bacteroidota</taxon>
        <taxon>Chitinophagia</taxon>
        <taxon>Chitinophagales</taxon>
        <taxon>Chitinophagaceae</taxon>
        <taxon>Chitinophaga</taxon>
    </lineage>
</organism>
<feature type="compositionally biased region" description="Low complexity" evidence="4">
    <location>
        <begin position="1307"/>
        <end position="1317"/>
    </location>
</feature>
<dbReference type="InterPro" id="IPR038081">
    <property type="entry name" value="CalX-like_sf"/>
</dbReference>
<dbReference type="Pfam" id="PF01345">
    <property type="entry name" value="DUF11"/>
    <property type="match status" value="7"/>
</dbReference>
<dbReference type="NCBIfam" id="TIGR01451">
    <property type="entry name" value="B_ant_repeat"/>
    <property type="match status" value="7"/>
</dbReference>
<evidence type="ECO:0000259" key="5">
    <source>
        <dbReference type="SMART" id="SM00237"/>
    </source>
</evidence>
<dbReference type="InterPro" id="IPR047589">
    <property type="entry name" value="DUF11_rpt"/>
</dbReference>
<dbReference type="InterPro" id="IPR051172">
    <property type="entry name" value="Chlamydia_OmcB"/>
</dbReference>
<dbReference type="Gene3D" id="2.60.40.740">
    <property type="match status" value="3"/>
</dbReference>
<keyword evidence="2" id="KW-0677">Repeat</keyword>
<keyword evidence="7" id="KW-1185">Reference proteome</keyword>
<dbReference type="NCBIfam" id="TIGR04131">
    <property type="entry name" value="Bac_Flav_CTERM"/>
    <property type="match status" value="1"/>
</dbReference>
<feature type="compositionally biased region" description="Pro residues" evidence="4">
    <location>
        <begin position="824"/>
        <end position="842"/>
    </location>
</feature>
<dbReference type="Pfam" id="PF13585">
    <property type="entry name" value="CHU_C"/>
    <property type="match status" value="1"/>
</dbReference>
<dbReference type="InterPro" id="IPR003644">
    <property type="entry name" value="Calx_beta"/>
</dbReference>
<feature type="compositionally biased region" description="Polar residues" evidence="4">
    <location>
        <begin position="846"/>
        <end position="861"/>
    </location>
</feature>
<dbReference type="InterPro" id="IPR001434">
    <property type="entry name" value="OmcB-like_DUF11"/>
</dbReference>
<evidence type="ECO:0000256" key="4">
    <source>
        <dbReference type="SAM" id="MobiDB-lite"/>
    </source>
</evidence>
<dbReference type="Proteomes" id="UP000198984">
    <property type="component" value="Unassembled WGS sequence"/>
</dbReference>
<dbReference type="STRING" id="573321.SAMN04488505_10419"/>
<dbReference type="SMART" id="SM00237">
    <property type="entry name" value="Calx_beta"/>
    <property type="match status" value="2"/>
</dbReference>
<feature type="compositionally biased region" description="Pro residues" evidence="4">
    <location>
        <begin position="1418"/>
        <end position="1436"/>
    </location>
</feature>
<accession>A0A1H7XDE2</accession>
<dbReference type="GO" id="GO:0007154">
    <property type="term" value="P:cell communication"/>
    <property type="evidence" value="ECO:0007669"/>
    <property type="project" value="InterPro"/>
</dbReference>
<sequence length="1677" mass="172488">MRYTNITPYWCKLAYMQQRILAMYTGSRKYVLLIAICILCGSWTPVNRQTVSPHKATSAYALEVAITAIAGAREPGTTGNFSVGLTLGSTHPEDITISYTVGGTATAGNDYTALSGTVVLPANTNAVQIPVDVLDDKLIEPTESVVVTLTGATTGSPAVPVPVNPANNAATVSITDDDNNINISSTAINAEEGGANGKFTFELPAGVTAANDITIDYTIQGSGVGVATEGVDYNDLSPHSIILPAGANKVDLVVTAIDDNDIEGDEDLSIQLNNVTDATGVMFTIGPNIGSGIDIIDNDNRLSITLATNGKEPGGAGNNAGFNISLPGGLTFTQDILVKYNIDNISTATGGPGAAYDYDNTTLTGEIVLPAGANSVLLPIIVNDDKVIEATETVSISLTPNASASTGSPAVNFSLDPVNKSAVANIADDDNTSIAIISTTDGKEPGGAGNNGSFRIGWTNGVKAPVGGLIVNFGITGSTATKGAGNDYTMPTSTFIPSGSSYADVTVTVLDDNLVEGPETVVMTLTAVIPGSPSSSPAILIGTPNPATVTIADNDVVSTQQWKSAAYTGTGAAGAVTAGDQITYTIHIRNTGNVSLSNVKITDKIPTYTEFVSADGGIVPDAAGTLTWTIPSIAIGGPDITRSFVVKVSNDLTGATNILNTAGVDNGDGSGEHPTTPPDPSDPNNPHPGPVTPGDPSTNVPVDQTKSSANWKSAAYTGTGAGGAVKPGDQITYTIHIRNTGHVKLTNVVITDNIPAYTQFVSAEGGITPDAGGKLTWNIAEVPVGSTDVTRSFVVRVVNDLTGATGILNTAGVDNGDGSGEHPTTPPDPGNPNNPNPGPNNPGDPSTNVPVDNGKQSVNWKSASYTGSGAAGAVTTGDEITYTIHIRNTGNVNLSNIKITDKIPTYTEFVSADGGAVPDATGTLTWTIPGIAVGAPDVIRSFVVRVVNDLTGATGILNTAGVDNGDGSGEHPTTPPDPSDPNNPHPGPVTPGDPSTNVPVDQSKRSLNWKSASYTGTGAAGAVKPGDQITYTIHIRNTGHVKLTNVAITDNIPAYTQFVSAEGGIVPDASGKLTWNIAEVPIGSTDVTRSFVVRVVNDLTGATGILNTAGVDNGDGSGEHPTTPPDPSNPNNPQTHPNPGDPSTNVPVDTAKHSVNWKSAAYTGTGVAGSVRSGDEITYTIHVRNTGYVKLTNVVITDNIPTYTQFVSAEGGIVPDAAGKLTWTVTEIPVGSADVTRSFTVKVANDLTNATYIVNTAWVDNGDGGGNHPTGPQNGNDPNQPKPNPDPNDPATEVPVDNGKNSANWKSASYTGSGAAGAVTTGDEITYTIHVRNIGSVTLTNVQITDNVPAYTEFVSAEGGIGPDVTGKLSWTVATIAVGAPDVTRSFTVKVVKDLTGATSIINTAAVDNGNGKGGQPSTPPDPSDPNNPHPHPNPGDPATNIPVGKVSTFDTWKSVATASGNPKAKAGEILTYTIQVRNTGNVTIPAINITDTVPAHTTFESATDGGTYDRATNAVKWTLSNLALGAIADVTFKVKVSTGLDSTVPVITNTAYVSDGTVTVPTSGCDPASAGCNGHPGTEIETIPDESDGGLFIVNAMSPNGDGKNEYFIIKGLEKYGKAVLYVFNRWGSMVYQSKEYHNDWNGTGLSEGTYFYKLELKETAGGVKLYKGWVVIKRN</sequence>
<feature type="region of interest" description="Disordered" evidence="4">
    <location>
        <begin position="1405"/>
        <end position="1445"/>
    </location>
</feature>
<feature type="region of interest" description="Disordered" evidence="4">
    <location>
        <begin position="807"/>
        <end position="872"/>
    </location>
</feature>